<dbReference type="Proteomes" id="UP000231021">
    <property type="component" value="Unassembled WGS sequence"/>
</dbReference>
<keyword evidence="1" id="KW-0812">Transmembrane</keyword>
<name>A0A2H0BXS3_9BACT</name>
<dbReference type="AlphaFoldDB" id="A0A2H0BXS3"/>
<organism evidence="2 3">
    <name type="scientific">Candidatus Roizmanbacteria bacterium CG22_combo_CG10-13_8_21_14_all_35_9</name>
    <dbReference type="NCBI Taxonomy" id="1974861"/>
    <lineage>
        <taxon>Bacteria</taxon>
        <taxon>Candidatus Roizmaniibacteriota</taxon>
    </lineage>
</organism>
<proteinExistence type="predicted"/>
<evidence type="ECO:0000313" key="2">
    <source>
        <dbReference type="EMBL" id="PIP62505.1"/>
    </source>
</evidence>
<comment type="caution">
    <text evidence="2">The sequence shown here is derived from an EMBL/GenBank/DDBJ whole genome shotgun (WGS) entry which is preliminary data.</text>
</comment>
<evidence type="ECO:0000313" key="3">
    <source>
        <dbReference type="Proteomes" id="UP000231021"/>
    </source>
</evidence>
<sequence>MKENGGLMGWIVENATEIKAIGGSAIVILTAAYLYIAGLIKEKQRKNQELSKTPDILKVSKAKK</sequence>
<dbReference type="EMBL" id="PCTB01000072">
    <property type="protein sequence ID" value="PIP62505.1"/>
    <property type="molecule type" value="Genomic_DNA"/>
</dbReference>
<keyword evidence="1" id="KW-1133">Transmembrane helix</keyword>
<protein>
    <submittedName>
        <fullName evidence="2">Uncharacterized protein</fullName>
    </submittedName>
</protein>
<reference evidence="2 3" key="1">
    <citation type="submission" date="2017-09" db="EMBL/GenBank/DDBJ databases">
        <title>Depth-based differentiation of microbial function through sediment-hosted aquifers and enrichment of novel symbionts in the deep terrestrial subsurface.</title>
        <authorList>
            <person name="Probst A.J."/>
            <person name="Ladd B."/>
            <person name="Jarett J.K."/>
            <person name="Geller-Mcgrath D.E."/>
            <person name="Sieber C.M."/>
            <person name="Emerson J.B."/>
            <person name="Anantharaman K."/>
            <person name="Thomas B.C."/>
            <person name="Malmstrom R."/>
            <person name="Stieglmeier M."/>
            <person name="Klingl A."/>
            <person name="Woyke T."/>
            <person name="Ryan C.M."/>
            <person name="Banfield J.F."/>
        </authorList>
    </citation>
    <scope>NUCLEOTIDE SEQUENCE [LARGE SCALE GENOMIC DNA]</scope>
    <source>
        <strain evidence="2">CG22_combo_CG10-13_8_21_14_all_35_9</strain>
    </source>
</reference>
<gene>
    <name evidence="2" type="ORF">COW98_03655</name>
</gene>
<keyword evidence="1" id="KW-0472">Membrane</keyword>
<feature type="transmembrane region" description="Helical" evidence="1">
    <location>
        <begin position="20"/>
        <end position="40"/>
    </location>
</feature>
<accession>A0A2H0BXS3</accession>
<evidence type="ECO:0000256" key="1">
    <source>
        <dbReference type="SAM" id="Phobius"/>
    </source>
</evidence>